<feature type="domain" description="Formylmethanofuran: tetrahydromethanopterin formyltransferase Ftr C-terminal" evidence="4">
    <location>
        <begin position="148"/>
        <end position="295"/>
    </location>
</feature>
<evidence type="ECO:0000259" key="3">
    <source>
        <dbReference type="Pfam" id="PF01913"/>
    </source>
</evidence>
<dbReference type="GO" id="GO:0006730">
    <property type="term" value="P:one-carbon metabolic process"/>
    <property type="evidence" value="ECO:0007669"/>
    <property type="project" value="InterPro"/>
</dbReference>
<dbReference type="STRING" id="420247.Msm_0308"/>
<dbReference type="Gene3D" id="3.30.70.520">
    <property type="match status" value="2"/>
</dbReference>
<reference evidence="5 6" key="1">
    <citation type="journal article" date="2007" name="Proc. Natl. Acad. Sci. U.S.A.">
        <title>Genomic and metabolic adaptations of Methanobrevibacter smithii to the human gut.</title>
        <authorList>
            <person name="Samuel B.S."/>
            <person name="Hansen E.E."/>
            <person name="Manchester J.K."/>
            <person name="Coutinho P.M."/>
            <person name="Henrissat B."/>
            <person name="Fulton R."/>
            <person name="Latreille P."/>
            <person name="Kim K."/>
            <person name="Wilson R.K."/>
            <person name="Gordon J.I."/>
        </authorList>
    </citation>
    <scope>NUCLEOTIDE SEQUENCE [LARGE SCALE GENOMIC DNA]</scope>
    <source>
        <strain evidence="6">ATCC 35061 / DSM 861 / OCM 144 / PS</strain>
    </source>
</reference>
<dbReference type="NCBIfam" id="NF002554">
    <property type="entry name" value="PRK02114.1"/>
    <property type="match status" value="1"/>
</dbReference>
<dbReference type="SUPFAM" id="SSF55112">
    <property type="entry name" value="Formylmethanofuran:tetrahydromethanopterin formyltransferase"/>
    <property type="match status" value="2"/>
</dbReference>
<dbReference type="eggNOG" id="arCOG02695">
    <property type="taxonomic scope" value="Archaea"/>
</dbReference>
<accession>A5UJY5</accession>
<dbReference type="KEGG" id="msi:Msm_0308"/>
<evidence type="ECO:0000259" key="4">
    <source>
        <dbReference type="Pfam" id="PF02741"/>
    </source>
</evidence>
<dbReference type="PIRSF" id="PIRSF006414">
    <property type="entry name" value="Ftr_formyl_trnsf"/>
    <property type="match status" value="1"/>
</dbReference>
<dbReference type="Proteomes" id="UP000001992">
    <property type="component" value="Chromosome"/>
</dbReference>
<dbReference type="InterPro" id="IPR023447">
    <property type="entry name" value="ForMFR_H4MPT_ForTrfase_fd-like"/>
</dbReference>
<keyword evidence="6" id="KW-1185">Reference proteome</keyword>
<protein>
    <submittedName>
        <fullName evidence="5">Formylmethanofuran:tetrahydromethanopterin formyltransferase, FtrC</fullName>
    </submittedName>
</protein>
<proteinExistence type="inferred from homology"/>
<sequence length="297" mass="32707">MMSYEKVENTFFEAFEGQYVRALITGPTKELVERAAYDSTSTPSAVIGRVEGGVEGFLAKSETPDGRYGAVVQYWLGGDNVEKFAFELSYRIRQDILVKPFMRVFDYPDEKSDEYIEMMDIVGHCGDGYEWTVEEYGRKLINVPIAVPDFQIEEKLSLNKGTMGGNFWYLCETQEAVLEGGKRALDAIQSVTGAIAPFDICSAASKPETNYPEIGPTTNHVYCPSLKERLGSESKVPGEVNYIPEIVINAVSEDAMNEAVKAGIDAALEVDGVISISAGNYDGKLGDKNINLLDILK</sequence>
<dbReference type="BioCyc" id="MSMI420247:GHWZ-310-MONOMER"/>
<dbReference type="EMBL" id="CP000678">
    <property type="protein sequence ID" value="ABQ86513.1"/>
    <property type="molecule type" value="Genomic_DNA"/>
</dbReference>
<dbReference type="Pfam" id="PF01913">
    <property type="entry name" value="FTR"/>
    <property type="match status" value="1"/>
</dbReference>
<dbReference type="GO" id="GO:0030270">
    <property type="term" value="F:formylmethanofuran-tetrahydromethanopterin N-formyltransferase activity"/>
    <property type="evidence" value="ECO:0007669"/>
    <property type="project" value="InterPro"/>
</dbReference>
<dbReference type="EnsemblBacteria" id="ABQ86513">
    <property type="protein sequence ID" value="ABQ86513"/>
    <property type="gene ID" value="Msm_0308"/>
</dbReference>
<dbReference type="InterPro" id="IPR002770">
    <property type="entry name" value="ForMFR_H4MPT_ForTrfase_C"/>
</dbReference>
<dbReference type="AlphaFoldDB" id="A5UJY5"/>
<feature type="domain" description="Formylmethanofuran: tetrahydromethanopterin formyltransferase Ftr N-terminal" evidence="3">
    <location>
        <begin position="6"/>
        <end position="145"/>
    </location>
</feature>
<dbReference type="PATRIC" id="fig|420247.28.peg.311"/>
<evidence type="ECO:0000313" key="6">
    <source>
        <dbReference type="Proteomes" id="UP000001992"/>
    </source>
</evidence>
<dbReference type="InterPro" id="IPR014053">
    <property type="entry name" value="ForMFR_H4MPT_ForTrfase"/>
</dbReference>
<name>A5UJY5_METS3</name>
<dbReference type="Pfam" id="PF02741">
    <property type="entry name" value="FTR_C"/>
    <property type="match status" value="1"/>
</dbReference>
<dbReference type="HOGENOM" id="CLU_081314_0_0_2"/>
<organism evidence="5 6">
    <name type="scientific">Methanobrevibacter smithii (strain ATCC 35061 / DSM 861 / OCM 144 / PS)</name>
    <dbReference type="NCBI Taxonomy" id="420247"/>
    <lineage>
        <taxon>Archaea</taxon>
        <taxon>Methanobacteriati</taxon>
        <taxon>Methanobacteriota</taxon>
        <taxon>Methanomada group</taxon>
        <taxon>Methanobacteria</taxon>
        <taxon>Methanobacteriales</taxon>
        <taxon>Methanobacteriaceae</taxon>
        <taxon>Methanobrevibacter</taxon>
    </lineage>
</organism>
<evidence type="ECO:0000313" key="5">
    <source>
        <dbReference type="EMBL" id="ABQ86513.1"/>
    </source>
</evidence>
<dbReference type="InterPro" id="IPR022667">
    <property type="entry name" value="ForMFR_H4MPT_ForTrfase_N"/>
</dbReference>
<keyword evidence="2 5" id="KW-0808">Transferase</keyword>
<evidence type="ECO:0000256" key="1">
    <source>
        <dbReference type="ARBA" id="ARBA00006770"/>
    </source>
</evidence>
<gene>
    <name evidence="5" type="ordered locus">Msm_0308</name>
</gene>
<comment type="similarity">
    <text evidence="1">Belongs to the FTR family.</text>
</comment>
<evidence type="ECO:0000256" key="2">
    <source>
        <dbReference type="ARBA" id="ARBA00022679"/>
    </source>
</evidence>